<proteinExistence type="predicted"/>
<keyword evidence="1" id="KW-1133">Transmembrane helix</keyword>
<dbReference type="AlphaFoldDB" id="A0A6A8MA79"/>
<reference evidence="2" key="1">
    <citation type="submission" date="2019-09" db="EMBL/GenBank/DDBJ databases">
        <title>In-depth cultivation of the pig gut microbiome towards novel bacterial diversity and tailored functional studies.</title>
        <authorList>
            <person name="Wylensek D."/>
            <person name="Hitch T.C.A."/>
            <person name="Clavel T."/>
        </authorList>
    </citation>
    <scope>NUCLEOTIDE SEQUENCE</scope>
    <source>
        <strain evidence="2">RF-744-FAT-WT-3</strain>
    </source>
</reference>
<comment type="caution">
    <text evidence="2">The sequence shown here is derived from an EMBL/GenBank/DDBJ whole genome shotgun (WGS) entry which is preliminary data.</text>
</comment>
<gene>
    <name evidence="2" type="ORF">FYJ66_01610</name>
</gene>
<dbReference type="RefSeq" id="WP_154571773.1">
    <property type="nucleotide sequence ID" value="NZ_DBEZJY010000014.1"/>
</dbReference>
<organism evidence="2">
    <name type="scientific">Baileyella intestinalis</name>
    <dbReference type="NCBI Taxonomy" id="2606709"/>
    <lineage>
        <taxon>Bacteria</taxon>
        <taxon>Bacillati</taxon>
        <taxon>Bacillota</taxon>
        <taxon>Clostridia</taxon>
        <taxon>Peptostreptococcales</taxon>
        <taxon>Anaerovoracaceae</taxon>
        <taxon>Baileyella</taxon>
    </lineage>
</organism>
<feature type="transmembrane region" description="Helical" evidence="1">
    <location>
        <begin position="12"/>
        <end position="29"/>
    </location>
</feature>
<protein>
    <submittedName>
        <fullName evidence="2">Uncharacterized protein</fullName>
    </submittedName>
</protein>
<dbReference type="EMBL" id="VUNB01000001">
    <property type="protein sequence ID" value="MST68307.1"/>
    <property type="molecule type" value="Genomic_DNA"/>
</dbReference>
<name>A0A6A8MA79_9FIRM</name>
<accession>A0A6A8MA79</accession>
<keyword evidence="1" id="KW-0472">Membrane</keyword>
<evidence type="ECO:0000313" key="2">
    <source>
        <dbReference type="EMBL" id="MST68307.1"/>
    </source>
</evidence>
<sequence length="195" mass="21280">MLYRDHTTREKILLGVLAFLIVAALYYFLCYRPCKAVMTKYDTAEISSELTIEQNKATKTRQMKENIKSNKTRGIGVVMPYNNIRAEVSQLNSILSRASSVDISYDNPVKKGNTVRRHVNISFTCGTVNDAKSIISDLNQCGSRCVITGVQITTAESSCNCNVDLTFIETTVHATSLAGLSGSSSGDGGNTYTQG</sequence>
<keyword evidence="1" id="KW-0812">Transmembrane</keyword>
<evidence type="ECO:0000256" key="1">
    <source>
        <dbReference type="SAM" id="Phobius"/>
    </source>
</evidence>